<organism evidence="1 2">
    <name type="scientific">Rhodoplanes roseus</name>
    <dbReference type="NCBI Taxonomy" id="29409"/>
    <lineage>
        <taxon>Bacteria</taxon>
        <taxon>Pseudomonadati</taxon>
        <taxon>Pseudomonadota</taxon>
        <taxon>Alphaproteobacteria</taxon>
        <taxon>Hyphomicrobiales</taxon>
        <taxon>Nitrobacteraceae</taxon>
        <taxon>Rhodoplanes</taxon>
    </lineage>
</organism>
<evidence type="ECO:0000313" key="2">
    <source>
        <dbReference type="Proteomes" id="UP000249130"/>
    </source>
</evidence>
<gene>
    <name evidence="1" type="ORF">CH341_13245</name>
</gene>
<protein>
    <submittedName>
        <fullName evidence="1">Uncharacterized protein</fullName>
    </submittedName>
</protein>
<name>A0A327KZH9_9BRAD</name>
<comment type="caution">
    <text evidence="1">The sequence shown here is derived from an EMBL/GenBank/DDBJ whole genome shotgun (WGS) entry which is preliminary data.</text>
</comment>
<evidence type="ECO:0000313" key="1">
    <source>
        <dbReference type="EMBL" id="RAI43641.1"/>
    </source>
</evidence>
<dbReference type="EMBL" id="NPEX01000078">
    <property type="protein sequence ID" value="RAI43641.1"/>
    <property type="molecule type" value="Genomic_DNA"/>
</dbReference>
<reference evidence="1 2" key="1">
    <citation type="submission" date="2017-07" db="EMBL/GenBank/DDBJ databases">
        <title>Draft Genome Sequences of Select Purple Nonsulfur Bacteria.</title>
        <authorList>
            <person name="Lasarre B."/>
            <person name="Mckinlay J.B."/>
        </authorList>
    </citation>
    <scope>NUCLEOTIDE SEQUENCE [LARGE SCALE GENOMIC DNA]</scope>
    <source>
        <strain evidence="1 2">DSM 5909</strain>
    </source>
</reference>
<keyword evidence="2" id="KW-1185">Reference proteome</keyword>
<accession>A0A327KZH9</accession>
<sequence length="80" mass="8858">MQVRGLDLLEFGSKVAARRYELATDQYYFDGRRAALFEALIGLGMDAHTIRWHADNPGERLPCCVNPRVAPSAGPKALRG</sequence>
<dbReference type="AlphaFoldDB" id="A0A327KZH9"/>
<proteinExistence type="predicted"/>
<dbReference type="Proteomes" id="UP000249130">
    <property type="component" value="Unassembled WGS sequence"/>
</dbReference>